<dbReference type="SMART" id="SM00382">
    <property type="entry name" value="AAA"/>
    <property type="match status" value="2"/>
</dbReference>
<feature type="transmembrane region" description="Helical" evidence="13">
    <location>
        <begin position="1195"/>
        <end position="1214"/>
    </location>
</feature>
<organism evidence="15 16">
    <name type="scientific">Molossus molossus</name>
    <name type="common">Pallas' mastiff bat</name>
    <name type="synonym">Vespertilio molossus</name>
    <dbReference type="NCBI Taxonomy" id="27622"/>
    <lineage>
        <taxon>Eukaryota</taxon>
        <taxon>Metazoa</taxon>
        <taxon>Chordata</taxon>
        <taxon>Craniata</taxon>
        <taxon>Vertebrata</taxon>
        <taxon>Euteleostomi</taxon>
        <taxon>Mammalia</taxon>
        <taxon>Eutheria</taxon>
        <taxon>Laurasiatheria</taxon>
        <taxon>Chiroptera</taxon>
        <taxon>Yangochiroptera</taxon>
        <taxon>Molossidae</taxon>
        <taxon>Molossus</taxon>
    </lineage>
</organism>
<feature type="region of interest" description="Disordered" evidence="12">
    <location>
        <begin position="1681"/>
        <end position="1790"/>
    </location>
</feature>
<dbReference type="GO" id="GO:0005319">
    <property type="term" value="F:lipid transporter activity"/>
    <property type="evidence" value="ECO:0007669"/>
    <property type="project" value="TreeGrafter"/>
</dbReference>
<feature type="domain" description="ABC transporter" evidence="14">
    <location>
        <begin position="1366"/>
        <end position="1599"/>
    </location>
</feature>
<dbReference type="InterPro" id="IPR027417">
    <property type="entry name" value="P-loop_NTPase"/>
</dbReference>
<evidence type="ECO:0000256" key="5">
    <source>
        <dbReference type="ARBA" id="ARBA00022741"/>
    </source>
</evidence>
<feature type="transmembrane region" description="Helical" evidence="13">
    <location>
        <begin position="261"/>
        <end position="280"/>
    </location>
</feature>
<feature type="transmembrane region" description="Helical" evidence="13">
    <location>
        <begin position="368"/>
        <end position="389"/>
    </location>
</feature>
<dbReference type="GO" id="GO:0140359">
    <property type="term" value="F:ABC-type transporter activity"/>
    <property type="evidence" value="ECO:0007669"/>
    <property type="project" value="InterPro"/>
</dbReference>
<dbReference type="PANTHER" id="PTHR19229">
    <property type="entry name" value="ATP-BINDING CASSETTE TRANSPORTER SUBFAMILY A ABCA"/>
    <property type="match status" value="1"/>
</dbReference>
<keyword evidence="7 13" id="KW-1133">Transmembrane helix</keyword>
<evidence type="ECO:0000256" key="9">
    <source>
        <dbReference type="ARBA" id="ARBA00023136"/>
    </source>
</evidence>
<dbReference type="Proteomes" id="UP000550707">
    <property type="component" value="Unassembled WGS sequence"/>
</dbReference>
<dbReference type="InterPro" id="IPR003439">
    <property type="entry name" value="ABC_transporter-like_ATP-bd"/>
</dbReference>
<gene>
    <name evidence="15" type="ORF">HJG59_000032</name>
</gene>
<feature type="transmembrane region" description="Helical" evidence="13">
    <location>
        <begin position="21"/>
        <end position="42"/>
    </location>
</feature>
<feature type="transmembrane region" description="Helical" evidence="13">
    <location>
        <begin position="339"/>
        <end position="362"/>
    </location>
</feature>
<dbReference type="InParanoid" id="A0A7J8IWG0"/>
<evidence type="ECO:0000259" key="14">
    <source>
        <dbReference type="PROSITE" id="PS50893"/>
    </source>
</evidence>
<dbReference type="InterPro" id="IPR003593">
    <property type="entry name" value="AAA+_ATPase"/>
</dbReference>
<evidence type="ECO:0000313" key="15">
    <source>
        <dbReference type="EMBL" id="KAF6488601.1"/>
    </source>
</evidence>
<feature type="transmembrane region" description="Helical" evidence="13">
    <location>
        <begin position="1125"/>
        <end position="1150"/>
    </location>
</feature>
<evidence type="ECO:0000256" key="13">
    <source>
        <dbReference type="SAM" id="Phobius"/>
    </source>
</evidence>
<evidence type="ECO:0000256" key="8">
    <source>
        <dbReference type="ARBA" id="ARBA00023055"/>
    </source>
</evidence>
<keyword evidence="4" id="KW-0677">Repeat</keyword>
<name>A0A7J8IWG0_MOLMO</name>
<evidence type="ECO:0000256" key="1">
    <source>
        <dbReference type="ARBA" id="ARBA00004127"/>
    </source>
</evidence>
<feature type="transmembrane region" description="Helical" evidence="13">
    <location>
        <begin position="300"/>
        <end position="327"/>
    </location>
</feature>
<dbReference type="PANTHER" id="PTHR19229:SF117">
    <property type="entry name" value="ATP-BINDING CASSETTE SUB-FAMILY A MEMBER 17"/>
    <property type="match status" value="1"/>
</dbReference>
<evidence type="ECO:0000256" key="7">
    <source>
        <dbReference type="ARBA" id="ARBA00022989"/>
    </source>
</evidence>
<keyword evidence="3 13" id="KW-0812">Transmembrane</keyword>
<dbReference type="InterPro" id="IPR013525">
    <property type="entry name" value="ABC2_TM"/>
</dbReference>
<dbReference type="Pfam" id="PF12698">
    <property type="entry name" value="ABC2_membrane_3"/>
    <property type="match status" value="2"/>
</dbReference>
<accession>A0A7J8IWG0</accession>
<feature type="transmembrane region" description="Helical" evidence="13">
    <location>
        <begin position="1234"/>
        <end position="1252"/>
    </location>
</feature>
<evidence type="ECO:0000256" key="6">
    <source>
        <dbReference type="ARBA" id="ARBA00022840"/>
    </source>
</evidence>
<feature type="compositionally biased region" description="Pro residues" evidence="12">
    <location>
        <begin position="1698"/>
        <end position="1783"/>
    </location>
</feature>
<evidence type="ECO:0000256" key="11">
    <source>
        <dbReference type="ARBA" id="ARBA00050894"/>
    </source>
</evidence>
<dbReference type="InterPro" id="IPR017871">
    <property type="entry name" value="ABC_transporter-like_CS"/>
</dbReference>
<feature type="domain" description="ABC transporter" evidence="14">
    <location>
        <begin position="522"/>
        <end position="755"/>
    </location>
</feature>
<reference evidence="15 16" key="1">
    <citation type="journal article" date="2020" name="Nature">
        <title>Six reference-quality genomes reveal evolution of bat adaptations.</title>
        <authorList>
            <person name="Jebb D."/>
            <person name="Huang Z."/>
            <person name="Pippel M."/>
            <person name="Hughes G.M."/>
            <person name="Lavrichenko K."/>
            <person name="Devanna P."/>
            <person name="Winkler S."/>
            <person name="Jermiin L.S."/>
            <person name="Skirmuntt E.C."/>
            <person name="Katzourakis A."/>
            <person name="Burkitt-Gray L."/>
            <person name="Ray D.A."/>
            <person name="Sullivan K.A.M."/>
            <person name="Roscito J.G."/>
            <person name="Kirilenko B.M."/>
            <person name="Davalos L.M."/>
            <person name="Corthals A.P."/>
            <person name="Power M.L."/>
            <person name="Jones G."/>
            <person name="Ransome R.D."/>
            <person name="Dechmann D.K.N."/>
            <person name="Locatelli A.G."/>
            <person name="Puechmaille S.J."/>
            <person name="Fedrigo O."/>
            <person name="Jarvis E.D."/>
            <person name="Hiller M."/>
            <person name="Vernes S.C."/>
            <person name="Myers E.W."/>
            <person name="Teeling E.C."/>
        </authorList>
    </citation>
    <scope>NUCLEOTIDE SEQUENCE [LARGE SCALE GENOMIC DNA]</scope>
    <source>
        <strain evidence="15">MMolMol1</strain>
        <tissue evidence="15">Muscle</tissue>
    </source>
</reference>
<dbReference type="EMBL" id="JACASF010000003">
    <property type="protein sequence ID" value="KAF6488601.1"/>
    <property type="molecule type" value="Genomic_DNA"/>
</dbReference>
<dbReference type="InterPro" id="IPR056264">
    <property type="entry name" value="R2_ABCA1-4-like"/>
</dbReference>
<dbReference type="FunFam" id="3.40.50.300:FF:000327">
    <property type="entry name" value="ATP-binding cassette sub-family A member 3"/>
    <property type="match status" value="1"/>
</dbReference>
<sequence length="1790" mass="201713">MTVFRNLKLLLWKNFIIKKRKALIAILEILMPLLFSTIIMYLRFKSVPTSMPPSHYKVIDISILPFFYSVPLKNRFQLIYIPSKSETSKAITEMVKDTFDADFEVLGYPSVPSFENYIIQNPKALHVLAGIVFDHKFNDSKESLPLEVKYHLRFSHFQNYLYPRLIFYDEDLAGWSTDRLYPPNPSQEPRESQYDDGGYPGYSDEGFLAIQHAMDKAIMQHHALSETIKMFENLKVFLKRFPHGAYVHDNFFLILQNEMPILLMLSFICIMLMVINSITLEKERKLKEYMCMMGLHNWQHWVAWFIIFFISAFIVVSFMTILFCTKVNKKAVFMNSDPSLIFVFLMCFAIATIFFAFMISTFFQRAHIATALGGIIFFFTYVPYVYLTFSYNQRSHFQKIIFCLLSNVAMALGVRLISTYESKGTGIQWRNVGSVSGEFNFTQVLLMLLLDSFLYSLVAWYTESVFPGVYGIAKPWYFIIMPSYWHEVPLSLTHSVLGIENTEEAIRSKFIQEEPTGLTKGIELQHLYKVFYKGKNKYMAVKNLTMNLYQGQITVLLGHNGAGKTTLCYMLTGLIPSSHGQAYINGFEISQDMFQIRKNLGWCPQHDILFDNLTVAEHLYFYAQLKGLSCQKCSEEVKQMLHILNLEDKRDSRCKFLSGGMKRKLSIGIALIAGSKVLMLDEPTSGVDAVSRRAIWDLLQQQKSGRTILLTTHFMDEADLLGDRIAIMAKGELQCCGSPLFLKQKYGAGYYMTLVKKPDCKTDAILHLIYHHIPNAIFQSNTGGELTFILPKENVHRFELLFTDLELMQEELGISSFGASVATMEDIFLRVCKLADSSTDIQAIKIPSVHSQSLVSKVPVNRFKNLHSSLFSVKSDLPICLNTGLHLLCQQFCAMLLKRITYARRHWIMMLSIQILVPLAIIIVSLKAINFKASLTNVPLELALKIHGQTIVPFFISPNSRLGPQLSKNFTNMLVAEKQIPLEISSSVEAFLLKKAEEEPENFDQNYVVAASFEDMNNQTIVTALFNNQAYHSPALALALVDNVLFKLLSGARASVTVVNYPQPLSTKENSENILFEGSKRHFFIVNLLFGLAFLSSSFSIFTVKERSSQAKHIQFISGVHKATFWLSALLWDLISFLVPTLLVLVVFLYYKEEAFTRQENFPAVVLTFMLYGWAIIPLIYLISFCFDNASSACVKLIIMLTFLSIGPFIVVSVTSEKDLGYTSISESLDNTFLLFPGYCLAMAFANLYFNFELQKFCSVKNLNEIECNQVVQGYQLQRNIYAWKSLGMGKYLTALAISGLVYIELLFFIETNALWQLKASFSDFWRKRKLVVSQSMVSVPGDQDVEEEARRIKTNLKKLCEKNPLVLKEVSKVYAKKVPPLAVNKISFTVQEEDCFGLLGLNGAGKSSIFKLLTGKEPLTSGDVFVKGLSISSFLEKVQKWIGYCPQCDALLDHMTGRETLVMYARLRGIPEHHISACVDQIIDDLLMNTNSNQLVRTYSGGNKRKLSTGIALLGEPAVILLDEPTTGMDPVARRLLWSTLEKVRKSGKAIIITSHSMEDCEALCTRLAIMVQGQLKCLGSPQHLKSKFGSGYSLRAKVRSVRQQEALQEFKAFVDLTFPGSILEDEHQGMVHYHLPGDGLSWANVFGTLEQAKEKYMLDDYTVSQVSLEDIFLSFTCPGLPTQGENKQGQAEPAGPSSPPPLSQPPSKPPSPLPSKPPSEPPSPLPSKPPSPLPSQPSSPLPSQPSSPLPSQPSSPLPSQPSSPLPSQPSSPLPSHPPSPLPSQSVLL</sequence>
<dbReference type="SUPFAM" id="SSF52540">
    <property type="entry name" value="P-loop containing nucleoside triphosphate hydrolases"/>
    <property type="match status" value="2"/>
</dbReference>
<keyword evidence="9 13" id="KW-0472">Membrane</keyword>
<feature type="transmembrane region" description="Helical" evidence="13">
    <location>
        <begin position="1292"/>
        <end position="1310"/>
    </location>
</feature>
<dbReference type="FunFam" id="3.40.50.300:FF:000465">
    <property type="entry name" value="ATP-binding cassette, sub-family A (ABC1), member 3"/>
    <property type="match status" value="1"/>
</dbReference>
<evidence type="ECO:0000256" key="2">
    <source>
        <dbReference type="ARBA" id="ARBA00022448"/>
    </source>
</evidence>
<dbReference type="GO" id="GO:0012505">
    <property type="term" value="C:endomembrane system"/>
    <property type="evidence" value="ECO:0007669"/>
    <property type="project" value="UniProtKB-SubCell"/>
</dbReference>
<keyword evidence="10" id="KW-0325">Glycoprotein</keyword>
<feature type="transmembrane region" description="Helical" evidence="13">
    <location>
        <begin position="1083"/>
        <end position="1104"/>
    </location>
</feature>
<keyword evidence="8" id="KW-0445">Lipid transport</keyword>
<dbReference type="Pfam" id="PF00005">
    <property type="entry name" value="ABC_tran"/>
    <property type="match status" value="2"/>
</dbReference>
<dbReference type="PROSITE" id="PS50893">
    <property type="entry name" value="ABC_TRANSPORTER_2"/>
    <property type="match status" value="2"/>
</dbReference>
<evidence type="ECO:0000256" key="12">
    <source>
        <dbReference type="SAM" id="MobiDB-lite"/>
    </source>
</evidence>
<dbReference type="CDD" id="cd03263">
    <property type="entry name" value="ABC_subfamily_A"/>
    <property type="match status" value="2"/>
</dbReference>
<proteinExistence type="predicted"/>
<dbReference type="Pfam" id="PF23321">
    <property type="entry name" value="R1_ABCA1"/>
    <property type="match status" value="1"/>
</dbReference>
<dbReference type="GO" id="GO:0005524">
    <property type="term" value="F:ATP binding"/>
    <property type="evidence" value="ECO:0007669"/>
    <property type="project" value="UniProtKB-KW"/>
</dbReference>
<comment type="catalytic activity">
    <reaction evidence="11">
        <text>cholesterol(in) + ATP + H2O = cholesterol(out) + ADP + phosphate + H(+)</text>
        <dbReference type="Rhea" id="RHEA:39051"/>
        <dbReference type="ChEBI" id="CHEBI:15377"/>
        <dbReference type="ChEBI" id="CHEBI:15378"/>
        <dbReference type="ChEBI" id="CHEBI:16113"/>
        <dbReference type="ChEBI" id="CHEBI:30616"/>
        <dbReference type="ChEBI" id="CHEBI:43474"/>
        <dbReference type="ChEBI" id="CHEBI:456216"/>
    </reaction>
    <physiologicalReaction direction="left-to-right" evidence="11">
        <dbReference type="Rhea" id="RHEA:39052"/>
    </physiologicalReaction>
</comment>
<dbReference type="GO" id="GO:0016887">
    <property type="term" value="F:ATP hydrolysis activity"/>
    <property type="evidence" value="ECO:0007669"/>
    <property type="project" value="InterPro"/>
</dbReference>
<evidence type="ECO:0000256" key="10">
    <source>
        <dbReference type="ARBA" id="ARBA00023180"/>
    </source>
</evidence>
<comment type="subcellular location">
    <subcellularLocation>
        <location evidence="1">Endomembrane system</location>
        <topology evidence="1">Multi-pass membrane protein</topology>
    </subcellularLocation>
</comment>
<feature type="transmembrane region" description="Helical" evidence="13">
    <location>
        <begin position="401"/>
        <end position="420"/>
    </location>
</feature>
<feature type="transmembrane region" description="Helical" evidence="13">
    <location>
        <begin position="1162"/>
        <end position="1183"/>
    </location>
</feature>
<dbReference type="PROSITE" id="PS00211">
    <property type="entry name" value="ABC_TRANSPORTER_1"/>
    <property type="match status" value="1"/>
</dbReference>
<comment type="caution">
    <text evidence="15">The sequence shown here is derived from an EMBL/GenBank/DDBJ whole genome shotgun (WGS) entry which is preliminary data.</text>
</comment>
<dbReference type="GO" id="GO:0016020">
    <property type="term" value="C:membrane"/>
    <property type="evidence" value="ECO:0007669"/>
    <property type="project" value="InterPro"/>
</dbReference>
<keyword evidence="2" id="KW-0813">Transport</keyword>
<evidence type="ECO:0000256" key="4">
    <source>
        <dbReference type="ARBA" id="ARBA00022737"/>
    </source>
</evidence>
<keyword evidence="6" id="KW-0067">ATP-binding</keyword>
<dbReference type="InterPro" id="IPR026082">
    <property type="entry name" value="ABCA"/>
</dbReference>
<dbReference type="GO" id="GO:0005737">
    <property type="term" value="C:cytoplasm"/>
    <property type="evidence" value="ECO:0007669"/>
    <property type="project" value="UniProtKB-ARBA"/>
</dbReference>
<protein>
    <recommendedName>
        <fullName evidence="14">ABC transporter domain-containing protein</fullName>
    </recommendedName>
</protein>
<evidence type="ECO:0000256" key="3">
    <source>
        <dbReference type="ARBA" id="ARBA00022692"/>
    </source>
</evidence>
<evidence type="ECO:0000313" key="16">
    <source>
        <dbReference type="Proteomes" id="UP000550707"/>
    </source>
</evidence>
<keyword evidence="5" id="KW-0547">Nucleotide-binding</keyword>
<keyword evidence="16" id="KW-1185">Reference proteome</keyword>
<dbReference type="Gene3D" id="3.40.50.300">
    <property type="entry name" value="P-loop containing nucleotide triphosphate hydrolases"/>
    <property type="match status" value="2"/>
</dbReference>
<feature type="transmembrane region" description="Helical" evidence="13">
    <location>
        <begin position="440"/>
        <end position="461"/>
    </location>
</feature>